<evidence type="ECO:0000256" key="1">
    <source>
        <dbReference type="ARBA" id="ARBA00010105"/>
    </source>
</evidence>
<comment type="similarity">
    <text evidence="1">Belongs to the MYG1 family.</text>
</comment>
<dbReference type="PANTHER" id="PTHR11215">
    <property type="entry name" value="METAL DEPENDENT HYDROLASE - RELATED"/>
    <property type="match status" value="1"/>
</dbReference>
<reference evidence="2 3" key="1">
    <citation type="submission" date="2017-09" db="EMBL/GenBank/DDBJ databases">
        <title>Depth-based differentiation of microbial function through sediment-hosted aquifers and enrichment of novel symbionts in the deep terrestrial subsurface.</title>
        <authorList>
            <person name="Probst A.J."/>
            <person name="Ladd B."/>
            <person name="Jarett J.K."/>
            <person name="Geller-Mcgrath D.E."/>
            <person name="Sieber C.M."/>
            <person name="Emerson J.B."/>
            <person name="Anantharaman K."/>
            <person name="Thomas B.C."/>
            <person name="Malmstrom R."/>
            <person name="Stieglmeier M."/>
            <person name="Klingl A."/>
            <person name="Woyke T."/>
            <person name="Ryan C.M."/>
            <person name="Banfield J.F."/>
        </authorList>
    </citation>
    <scope>NUCLEOTIDE SEQUENCE [LARGE SCALE GENOMIC DNA]</scope>
    <source>
        <strain evidence="2">CG10_big_fil_rev_8_21_14_0_10_42_12</strain>
    </source>
</reference>
<gene>
    <name evidence="2" type="ORF">COV34_01080</name>
</gene>
<name>A0A2H0QW68_9BACT</name>
<sequence length="305" mass="34212">MVPMTKKTLVTHNGTFHADDIFAVATLMLLHDDQISIVRTRDESVVDKADMVVDVGMEYDPSRQRFDHHQEGGAGARVNGIPYSSFGLVWKEYGEEICGDRAVAADIEERLVASIDALDNGVDTTSRVKDGYPFRYSISDVMWLYRPTWEEASEETLYAGFLKAVSLAKFIISREIDKLKSDFKAQEYIRSVYEMSQDKRILILDSCAPWEKVVSAFPETLFVVHPSLASDVNWSAEVVRDDSTTFSSNRISFPESWAGKREDELRAITGIDGAIFAHRARFKVVADSKQAVLALVNIALKEAGR</sequence>
<dbReference type="Pfam" id="PF03690">
    <property type="entry name" value="MYG1_exonuc"/>
    <property type="match status" value="1"/>
</dbReference>
<evidence type="ECO:0000313" key="2">
    <source>
        <dbReference type="EMBL" id="PIR38196.1"/>
    </source>
</evidence>
<organism evidence="2 3">
    <name type="scientific">Candidatus Zambryskibacteria bacterium CG10_big_fil_rev_8_21_14_0_10_42_12</name>
    <dbReference type="NCBI Taxonomy" id="1975115"/>
    <lineage>
        <taxon>Bacteria</taxon>
        <taxon>Candidatus Zambryskiibacteriota</taxon>
    </lineage>
</organism>
<dbReference type="GO" id="GO:0016787">
    <property type="term" value="F:hydrolase activity"/>
    <property type="evidence" value="ECO:0007669"/>
    <property type="project" value="UniProtKB-KW"/>
</dbReference>
<protein>
    <submittedName>
        <fullName evidence="2">Metal-dependent hydrolase</fullName>
    </submittedName>
</protein>
<dbReference type="InterPro" id="IPR003226">
    <property type="entry name" value="MYG1_exonuclease"/>
</dbReference>
<dbReference type="GO" id="GO:0005737">
    <property type="term" value="C:cytoplasm"/>
    <property type="evidence" value="ECO:0007669"/>
    <property type="project" value="TreeGrafter"/>
</dbReference>
<dbReference type="EMBL" id="PCXL01000011">
    <property type="protein sequence ID" value="PIR38196.1"/>
    <property type="molecule type" value="Genomic_DNA"/>
</dbReference>
<dbReference type="Proteomes" id="UP000231333">
    <property type="component" value="Unassembled WGS sequence"/>
</dbReference>
<comment type="caution">
    <text evidence="2">The sequence shown here is derived from an EMBL/GenBank/DDBJ whole genome shotgun (WGS) entry which is preliminary data.</text>
</comment>
<keyword evidence="2" id="KW-0378">Hydrolase</keyword>
<proteinExistence type="inferred from homology"/>
<dbReference type="PANTHER" id="PTHR11215:SF1">
    <property type="entry name" value="MYG1 EXONUCLEASE"/>
    <property type="match status" value="1"/>
</dbReference>
<dbReference type="AlphaFoldDB" id="A0A2H0QW68"/>
<accession>A0A2H0QW68</accession>
<evidence type="ECO:0000313" key="3">
    <source>
        <dbReference type="Proteomes" id="UP000231333"/>
    </source>
</evidence>